<evidence type="ECO:0000256" key="2">
    <source>
        <dbReference type="ARBA" id="ARBA00023002"/>
    </source>
</evidence>
<dbReference type="GO" id="GO:0016491">
    <property type="term" value="F:oxidoreductase activity"/>
    <property type="evidence" value="ECO:0007669"/>
    <property type="project" value="UniProtKB-KW"/>
</dbReference>
<dbReference type="GeneID" id="71981126"/>
<dbReference type="SUPFAM" id="SSF89733">
    <property type="entry name" value="L-sulfolactate dehydrogenase-like"/>
    <property type="match status" value="1"/>
</dbReference>
<dbReference type="InterPro" id="IPR003767">
    <property type="entry name" value="Malate/L-lactate_DH-like"/>
</dbReference>
<keyword evidence="4" id="KW-1185">Reference proteome</keyword>
<dbReference type="KEGG" id="ffu:CLAFUR5_01248"/>
<dbReference type="PANTHER" id="PTHR11091">
    <property type="entry name" value="OXIDOREDUCTASE-RELATED"/>
    <property type="match status" value="1"/>
</dbReference>
<dbReference type="InterPro" id="IPR036111">
    <property type="entry name" value="Mal/L-sulfo/L-lacto_DH-like_sf"/>
</dbReference>
<protein>
    <recommendedName>
        <fullName evidence="5">Malate/L-lactate dehydrogenase</fullName>
    </recommendedName>
</protein>
<name>A0A9Q8L8F3_PASFU</name>
<dbReference type="RefSeq" id="XP_047757053.1">
    <property type="nucleotide sequence ID" value="XM_047900396.1"/>
</dbReference>
<dbReference type="Pfam" id="PF02615">
    <property type="entry name" value="Ldh_2"/>
    <property type="match status" value="1"/>
</dbReference>
<reference evidence="3" key="1">
    <citation type="submission" date="2021-12" db="EMBL/GenBank/DDBJ databases">
        <authorList>
            <person name="Zaccaron A."/>
            <person name="Stergiopoulos I."/>
        </authorList>
    </citation>
    <scope>NUCLEOTIDE SEQUENCE</scope>
    <source>
        <strain evidence="3">Race5_Kim</strain>
    </source>
</reference>
<dbReference type="OMA" id="TNTEPAM"/>
<reference evidence="3" key="2">
    <citation type="journal article" date="2022" name="Microb. Genom.">
        <title>A chromosome-scale genome assembly of the tomato pathogen Cladosporium fulvum reveals a compartmentalized genome architecture and the presence of a dispensable chromosome.</title>
        <authorList>
            <person name="Zaccaron A.Z."/>
            <person name="Chen L.H."/>
            <person name="Samaras A."/>
            <person name="Stergiopoulos I."/>
        </authorList>
    </citation>
    <scope>NUCLEOTIDE SEQUENCE</scope>
    <source>
        <strain evidence="3">Race5_Kim</strain>
    </source>
</reference>
<sequence length="359" mass="38538">MTDEAESQHIYVAPADVQSFAEGVLKGNGVPAENAAIVAKCLVAADLRGVDTHGVNRIPSYMARIRQGVLDAKAQPTLSEITPVVAQVDAHNSFGFVAAHLGMDKATEMAKIYGIGMVSIKHSNHFGMSAWIVQQAIDAGMMSLVFTNSSPALPVWGGKSKLMGVSPIACGAPGGEEKPFILDMAPSVAARGKIYKAKRRGEKIPKDWALDAEGRQTDDPAAALEGVMLPMGGPKGSALAIMMDVFSGVLSGSAFAGHVTNPYDPSKPADVGHFLIAIKPDLFMSLDDFRERMDHLYRRVQDSDKMAGVDRIYFPGEIEQLTEESRRQSGIPYHSAEVEALNAEADNVGSEHIHIRSRK</sequence>
<dbReference type="PANTHER" id="PTHR11091:SF0">
    <property type="entry name" value="MALATE DEHYDROGENASE"/>
    <property type="match status" value="1"/>
</dbReference>
<dbReference type="OrthoDB" id="7881616at2759"/>
<keyword evidence="2" id="KW-0560">Oxidoreductase</keyword>
<evidence type="ECO:0000313" key="4">
    <source>
        <dbReference type="Proteomes" id="UP000756132"/>
    </source>
</evidence>
<accession>A0A9Q8L8F3</accession>
<evidence type="ECO:0000313" key="3">
    <source>
        <dbReference type="EMBL" id="UJO12687.1"/>
    </source>
</evidence>
<organism evidence="3 4">
    <name type="scientific">Passalora fulva</name>
    <name type="common">Tomato leaf mold</name>
    <name type="synonym">Cladosporium fulvum</name>
    <dbReference type="NCBI Taxonomy" id="5499"/>
    <lineage>
        <taxon>Eukaryota</taxon>
        <taxon>Fungi</taxon>
        <taxon>Dikarya</taxon>
        <taxon>Ascomycota</taxon>
        <taxon>Pezizomycotina</taxon>
        <taxon>Dothideomycetes</taxon>
        <taxon>Dothideomycetidae</taxon>
        <taxon>Mycosphaerellales</taxon>
        <taxon>Mycosphaerellaceae</taxon>
        <taxon>Fulvia</taxon>
    </lineage>
</organism>
<evidence type="ECO:0000256" key="1">
    <source>
        <dbReference type="ARBA" id="ARBA00006056"/>
    </source>
</evidence>
<dbReference type="InterPro" id="IPR043144">
    <property type="entry name" value="Mal/L-sulf/L-lact_DH-like_ah"/>
</dbReference>
<dbReference type="Proteomes" id="UP000756132">
    <property type="component" value="Chromosome 1"/>
</dbReference>
<comment type="similarity">
    <text evidence="1">Belongs to the LDH2/MDH2 oxidoreductase family.</text>
</comment>
<proteinExistence type="inferred from homology"/>
<dbReference type="Gene3D" id="3.30.1370.60">
    <property type="entry name" value="Hypothetical oxidoreductase yiak, domain 2"/>
    <property type="match status" value="1"/>
</dbReference>
<dbReference type="InterPro" id="IPR043143">
    <property type="entry name" value="Mal/L-sulf/L-lact_DH-like_NADP"/>
</dbReference>
<gene>
    <name evidence="3" type="ORF">CLAFUR5_01248</name>
</gene>
<evidence type="ECO:0008006" key="5">
    <source>
        <dbReference type="Google" id="ProtNLM"/>
    </source>
</evidence>
<dbReference type="Gene3D" id="1.10.1530.10">
    <property type="match status" value="1"/>
</dbReference>
<dbReference type="AlphaFoldDB" id="A0A9Q8L8F3"/>
<dbReference type="EMBL" id="CP090163">
    <property type="protein sequence ID" value="UJO12687.1"/>
    <property type="molecule type" value="Genomic_DNA"/>
</dbReference>